<dbReference type="Gene3D" id="2.40.70.10">
    <property type="entry name" value="Acid Proteases"/>
    <property type="match status" value="1"/>
</dbReference>
<evidence type="ECO:0000256" key="1">
    <source>
        <dbReference type="SAM" id="MobiDB-lite"/>
    </source>
</evidence>
<comment type="caution">
    <text evidence="2">The sequence shown here is derived from an EMBL/GenBank/DDBJ whole genome shotgun (WGS) entry which is preliminary data.</text>
</comment>
<gene>
    <name evidence="2" type="ORF">CCMP2556_LOCUS37232</name>
</gene>
<evidence type="ECO:0000313" key="3">
    <source>
        <dbReference type="Proteomes" id="UP001642484"/>
    </source>
</evidence>
<accession>A0ABP0PIY6</accession>
<keyword evidence="3" id="KW-1185">Reference proteome</keyword>
<feature type="region of interest" description="Disordered" evidence="1">
    <location>
        <begin position="518"/>
        <end position="554"/>
    </location>
</feature>
<organism evidence="2 3">
    <name type="scientific">Durusdinium trenchii</name>
    <dbReference type="NCBI Taxonomy" id="1381693"/>
    <lineage>
        <taxon>Eukaryota</taxon>
        <taxon>Sar</taxon>
        <taxon>Alveolata</taxon>
        <taxon>Dinophyceae</taxon>
        <taxon>Suessiales</taxon>
        <taxon>Symbiodiniaceae</taxon>
        <taxon>Durusdinium</taxon>
    </lineage>
</organism>
<dbReference type="Proteomes" id="UP001642484">
    <property type="component" value="Unassembled WGS sequence"/>
</dbReference>
<feature type="compositionally biased region" description="Basic and acidic residues" evidence="1">
    <location>
        <begin position="518"/>
        <end position="540"/>
    </location>
</feature>
<dbReference type="EMBL" id="CAXAMN010023151">
    <property type="protein sequence ID" value="CAK9075603.1"/>
    <property type="molecule type" value="Genomic_DNA"/>
</dbReference>
<evidence type="ECO:0000313" key="2">
    <source>
        <dbReference type="EMBL" id="CAK9075603.1"/>
    </source>
</evidence>
<name>A0ABP0PIY6_9DINO</name>
<reference evidence="2 3" key="1">
    <citation type="submission" date="2024-02" db="EMBL/GenBank/DDBJ databases">
        <authorList>
            <person name="Chen Y."/>
            <person name="Shah S."/>
            <person name="Dougan E. K."/>
            <person name="Thang M."/>
            <person name="Chan C."/>
        </authorList>
    </citation>
    <scope>NUCLEOTIDE SEQUENCE [LARGE SCALE GENOMIC DNA]</scope>
</reference>
<sequence>MEAGTSLRYFSGEDCDHREYRRWKQWALNKMRTMDKLPEEARGSFLWTLLTGRALEVVEHLKESDYQVKGGEETILDLLDKRWPELDRTDEIGENIADVFALKAREGESIRQWCARSRECFDKCARKTGVKFPEEARGWILLNCSGMNEEQRAVCLARAQGELKFDTLSQSMRSCFPEYTDMKKRLLAATWREKRAELNMVQKGRKFSTEVLLVSSPGFAVLDSGCGKTIIGRSTLAAFQEIWRQHGVPQPAEKPEQNCFRFGNGEQEVSQTIVDLPVFLAGRPGYVKAAVVKGKAPLLLSRPALQKLQARLDFDRDRLTLFEGQFEVPLEVNSAGQYTIPVTAFPPNAQALFPAAPMVEPTPNEWTIVIRGLSLTVHTPSMTEEQLNVMHWKAKQHRQLMAQVTAGISDAELTVNSSSIMSRWLSDPQGMPSEIICDPHRANIADAFSSILEQGGATFKLTAADAHWQLGQPQSVAERLQRSPVQPDIIMTEGSKHSGEASESTSVADKAADFREAEPAVEHVRKPKDGVPEPPPHADELDPSTGYGPASATVKMTQAESEECCKLVLKARQCGVWDEILRRVRDYEDIRLDEAWLGAKSGPMSDGAKRLRDERSCSTAPTYSGGSMALATAAPTPSTAKMPGTPHAEADKYPPGISSLEQWGKCMVAFGKYKGALSYSELFEGTADRMAGYRAWCLNHAQSGSAALKDLVAYLEIRGSSAGGSQDVIPGSSIARTFKT</sequence>
<dbReference type="InterPro" id="IPR021109">
    <property type="entry name" value="Peptidase_aspartic_dom_sf"/>
</dbReference>
<proteinExistence type="predicted"/>
<protein>
    <submittedName>
        <fullName evidence="2">Uncharacterized protein</fullName>
    </submittedName>
</protein>